<reference evidence="2 3" key="1">
    <citation type="submission" date="2018-02" db="EMBL/GenBank/DDBJ databases">
        <title>Whole genome sequencing of endophytic bacterium.</title>
        <authorList>
            <person name="Eedara R."/>
            <person name="Podile A.R."/>
        </authorList>
    </citation>
    <scope>NUCLEOTIDE SEQUENCE [LARGE SCALE GENOMIC DNA]</scope>
    <source>
        <strain evidence="2 3">RP1T</strain>
    </source>
</reference>
<comment type="caution">
    <text evidence="2">The sequence shown here is derived from an EMBL/GenBank/DDBJ whole genome shotgun (WGS) entry which is preliminary data.</text>
</comment>
<keyword evidence="1" id="KW-0812">Transmembrane</keyword>
<keyword evidence="3" id="KW-1185">Reference proteome</keyword>
<evidence type="ECO:0000256" key="1">
    <source>
        <dbReference type="SAM" id="Phobius"/>
    </source>
</evidence>
<keyword evidence="1" id="KW-1133">Transmembrane helix</keyword>
<organism evidence="2 3">
    <name type="scientific">Labrys okinawensis</name>
    <dbReference type="NCBI Taxonomy" id="346911"/>
    <lineage>
        <taxon>Bacteria</taxon>
        <taxon>Pseudomonadati</taxon>
        <taxon>Pseudomonadota</taxon>
        <taxon>Alphaproteobacteria</taxon>
        <taxon>Hyphomicrobiales</taxon>
        <taxon>Xanthobacteraceae</taxon>
        <taxon>Labrys</taxon>
    </lineage>
</organism>
<evidence type="ECO:0000313" key="3">
    <source>
        <dbReference type="Proteomes" id="UP000237682"/>
    </source>
</evidence>
<dbReference type="Proteomes" id="UP000237682">
    <property type="component" value="Unassembled WGS sequence"/>
</dbReference>
<sequence>MSKLKQFVLHVVLFGLAYCVAKAVIGWHRFVSSPTDMLFGSLITGLVAGITLAILTSLPNGGRYKK</sequence>
<gene>
    <name evidence="2" type="ORF">C5L14_23305</name>
</gene>
<dbReference type="EMBL" id="PUEJ01000009">
    <property type="protein sequence ID" value="PRH85370.1"/>
    <property type="molecule type" value="Genomic_DNA"/>
</dbReference>
<name>A0A2S9Q7T1_9HYPH</name>
<feature type="transmembrane region" description="Helical" evidence="1">
    <location>
        <begin position="37"/>
        <end position="58"/>
    </location>
</feature>
<evidence type="ECO:0000313" key="2">
    <source>
        <dbReference type="EMBL" id="PRH85370.1"/>
    </source>
</evidence>
<dbReference type="RefSeq" id="WP_105864459.1">
    <property type="nucleotide sequence ID" value="NZ_PUEJ01000009.1"/>
</dbReference>
<proteinExistence type="predicted"/>
<protein>
    <submittedName>
        <fullName evidence="2">Uncharacterized protein</fullName>
    </submittedName>
</protein>
<dbReference type="AlphaFoldDB" id="A0A2S9Q7T1"/>
<accession>A0A2S9Q7T1</accession>
<keyword evidence="1" id="KW-0472">Membrane</keyword>